<evidence type="ECO:0000259" key="1">
    <source>
        <dbReference type="PROSITE" id="PS50097"/>
    </source>
</evidence>
<keyword evidence="3" id="KW-1185">Reference proteome</keyword>
<dbReference type="Gene3D" id="3.30.710.10">
    <property type="entry name" value="Potassium Channel Kv1.1, Chain A"/>
    <property type="match status" value="1"/>
</dbReference>
<reference evidence="2 3" key="1">
    <citation type="journal article" date="2018" name="Evol. Lett.">
        <title>Horizontal gene cluster transfer increased hallucinogenic mushroom diversity.</title>
        <authorList>
            <person name="Reynolds H.T."/>
            <person name="Vijayakumar V."/>
            <person name="Gluck-Thaler E."/>
            <person name="Korotkin H.B."/>
            <person name="Matheny P.B."/>
            <person name="Slot J.C."/>
        </authorList>
    </citation>
    <scope>NUCLEOTIDE SEQUENCE [LARGE SCALE GENOMIC DNA]</scope>
    <source>
        <strain evidence="2 3">2631</strain>
    </source>
</reference>
<gene>
    <name evidence="2" type="ORF">CVT25_009715</name>
</gene>
<evidence type="ECO:0000313" key="2">
    <source>
        <dbReference type="EMBL" id="PPQ89923.1"/>
    </source>
</evidence>
<accession>A0A409XGP2</accession>
<dbReference type="OrthoDB" id="3217871at2759"/>
<dbReference type="InterPro" id="IPR011333">
    <property type="entry name" value="SKP1/BTB/POZ_sf"/>
</dbReference>
<dbReference type="InterPro" id="IPR000210">
    <property type="entry name" value="BTB/POZ_dom"/>
</dbReference>
<dbReference type="AlphaFoldDB" id="A0A409XGP2"/>
<comment type="caution">
    <text evidence="2">The sequence shown here is derived from an EMBL/GenBank/DDBJ whole genome shotgun (WGS) entry which is preliminary data.</text>
</comment>
<dbReference type="EMBL" id="NHYD01001774">
    <property type="protein sequence ID" value="PPQ89923.1"/>
    <property type="molecule type" value="Genomic_DNA"/>
</dbReference>
<evidence type="ECO:0000313" key="3">
    <source>
        <dbReference type="Proteomes" id="UP000283269"/>
    </source>
</evidence>
<proteinExistence type="predicted"/>
<dbReference type="PROSITE" id="PS50097">
    <property type="entry name" value="BTB"/>
    <property type="match status" value="1"/>
</dbReference>
<dbReference type="Proteomes" id="UP000283269">
    <property type="component" value="Unassembled WGS sequence"/>
</dbReference>
<organism evidence="2 3">
    <name type="scientific">Psilocybe cyanescens</name>
    <dbReference type="NCBI Taxonomy" id="93625"/>
    <lineage>
        <taxon>Eukaryota</taxon>
        <taxon>Fungi</taxon>
        <taxon>Dikarya</taxon>
        <taxon>Basidiomycota</taxon>
        <taxon>Agaricomycotina</taxon>
        <taxon>Agaricomycetes</taxon>
        <taxon>Agaricomycetidae</taxon>
        <taxon>Agaricales</taxon>
        <taxon>Agaricineae</taxon>
        <taxon>Strophariaceae</taxon>
        <taxon>Psilocybe</taxon>
    </lineage>
</organism>
<dbReference type="Pfam" id="PF00651">
    <property type="entry name" value="BTB"/>
    <property type="match status" value="1"/>
</dbReference>
<sequence length="334" mass="38314">MSDNSTFHLTKRKRVELGEYGKEGMGAEGVKRSHALWFDDGSVILQAQKTQFRVHRSVLDNHSKVFQDMFTVPQPEVTVIVEGLPLVHVIDEAADWENVLGIIYFGLKMHGDYSVGSLISMMRLGHKYQFDDIKSAAVRRLIKEFPGTFADWTNESVSDPHHVIKEGEEYFSKGYEIDLINIALEVQCQPILPVLYYIFLRDRPLSEIFDGTMRKDRTLATLSQESQRTLILGRDNILRGISTHPLKWLRGNISDDCENCYGQRKRILQDIVNRLHHDVSLALQDAPPPLIVELCEDCLELAEAEMARGRRLLWNELPSYFDLPAWDVLANFDN</sequence>
<name>A0A409XGP2_PSICY</name>
<dbReference type="SUPFAM" id="SSF54695">
    <property type="entry name" value="POZ domain"/>
    <property type="match status" value="1"/>
</dbReference>
<dbReference type="InParanoid" id="A0A409XGP2"/>
<protein>
    <recommendedName>
        <fullName evidence="1">BTB domain-containing protein</fullName>
    </recommendedName>
</protein>
<dbReference type="CDD" id="cd18186">
    <property type="entry name" value="BTB_POZ_ZBTB_KLHL-like"/>
    <property type="match status" value="1"/>
</dbReference>
<feature type="domain" description="BTB" evidence="1">
    <location>
        <begin position="41"/>
        <end position="106"/>
    </location>
</feature>